<protein>
    <submittedName>
        <fullName evidence="1">Uncharacterized protein</fullName>
    </submittedName>
</protein>
<comment type="caution">
    <text evidence="1">The sequence shown here is derived from an EMBL/GenBank/DDBJ whole genome shotgun (WGS) entry which is preliminary data.</text>
</comment>
<dbReference type="AlphaFoldDB" id="A0AAE0W453"/>
<keyword evidence="2" id="KW-1185">Reference proteome</keyword>
<dbReference type="Proteomes" id="UP001195483">
    <property type="component" value="Unassembled WGS sequence"/>
</dbReference>
<reference evidence="1" key="3">
    <citation type="submission" date="2023-05" db="EMBL/GenBank/DDBJ databases">
        <authorList>
            <person name="Smith C.H."/>
        </authorList>
    </citation>
    <scope>NUCLEOTIDE SEQUENCE</scope>
    <source>
        <strain evidence="1">CHS0354</strain>
        <tissue evidence="1">Mantle</tissue>
    </source>
</reference>
<reference evidence="1" key="2">
    <citation type="journal article" date="2021" name="Genome Biol. Evol.">
        <title>Developing a high-quality reference genome for a parasitic bivalve with doubly uniparental inheritance (Bivalvia: Unionida).</title>
        <authorList>
            <person name="Smith C.H."/>
        </authorList>
    </citation>
    <scope>NUCLEOTIDE SEQUENCE</scope>
    <source>
        <strain evidence="1">CHS0354</strain>
        <tissue evidence="1">Mantle</tissue>
    </source>
</reference>
<evidence type="ECO:0000313" key="2">
    <source>
        <dbReference type="Proteomes" id="UP001195483"/>
    </source>
</evidence>
<name>A0AAE0W453_9BIVA</name>
<evidence type="ECO:0000313" key="1">
    <source>
        <dbReference type="EMBL" id="KAK3600796.1"/>
    </source>
</evidence>
<gene>
    <name evidence="1" type="ORF">CHS0354_020473</name>
</gene>
<dbReference type="EMBL" id="JAEAOA010001246">
    <property type="protein sequence ID" value="KAK3600796.1"/>
    <property type="molecule type" value="Genomic_DNA"/>
</dbReference>
<reference evidence="1" key="1">
    <citation type="journal article" date="2021" name="Genome Biol. Evol.">
        <title>A High-Quality Reference Genome for a Parasitic Bivalve with Doubly Uniparental Inheritance (Bivalvia: Unionida).</title>
        <authorList>
            <person name="Smith C.H."/>
        </authorList>
    </citation>
    <scope>NUCLEOTIDE SEQUENCE</scope>
    <source>
        <strain evidence="1">CHS0354</strain>
    </source>
</reference>
<organism evidence="1 2">
    <name type="scientific">Potamilus streckersoni</name>
    <dbReference type="NCBI Taxonomy" id="2493646"/>
    <lineage>
        <taxon>Eukaryota</taxon>
        <taxon>Metazoa</taxon>
        <taxon>Spiralia</taxon>
        <taxon>Lophotrochozoa</taxon>
        <taxon>Mollusca</taxon>
        <taxon>Bivalvia</taxon>
        <taxon>Autobranchia</taxon>
        <taxon>Heteroconchia</taxon>
        <taxon>Palaeoheterodonta</taxon>
        <taxon>Unionida</taxon>
        <taxon>Unionoidea</taxon>
        <taxon>Unionidae</taxon>
        <taxon>Ambleminae</taxon>
        <taxon>Lampsilini</taxon>
        <taxon>Potamilus</taxon>
    </lineage>
</organism>
<sequence>MKTNGRNRIFTSLLSEDAKTINMTYTREQPEVPWPSKLQNGFRRLMIIVVISITEVNKETSSYIRI</sequence>
<proteinExistence type="predicted"/>
<accession>A0AAE0W453</accession>